<comment type="caution">
    <text evidence="5">The sequence shown here is derived from an EMBL/GenBank/DDBJ whole genome shotgun (WGS) entry which is preliminary data.</text>
</comment>
<dbReference type="AlphaFoldDB" id="A0A1S1HGD9"/>
<evidence type="ECO:0000256" key="2">
    <source>
        <dbReference type="ARBA" id="ARBA00022598"/>
    </source>
</evidence>
<dbReference type="Gene3D" id="3.30.300.30">
    <property type="match status" value="1"/>
</dbReference>
<accession>A0A1S1HGD9</accession>
<dbReference type="NCBIfam" id="NF005801">
    <property type="entry name" value="PRK07656.1"/>
    <property type="match status" value="1"/>
</dbReference>
<feature type="domain" description="AMP-binding enzyme C-terminal" evidence="4">
    <location>
        <begin position="421"/>
        <end position="496"/>
    </location>
</feature>
<dbReference type="GO" id="GO:0004467">
    <property type="term" value="F:long-chain fatty acid-CoA ligase activity"/>
    <property type="evidence" value="ECO:0007669"/>
    <property type="project" value="UniProtKB-EC"/>
</dbReference>
<keyword evidence="2 5" id="KW-0436">Ligase</keyword>
<sequence length="520" mass="55216">METIPGVAREAAARFGDKAGVVDGERTISFAALWEAIRKAAAGFIAAGLEKGDRVAIWAPNRLDWIVGAVGAQAAGCVVVPLNTRLKGGEAAFILNRARARWVLTVDNFIGNDYRAMLAAEDLPHLERVITFGPEWDAFLAAATPDAGTDARIDAVTPEDPSDIMFTSGTTGDPKGVISGHGQTCRTFRIWTQSVGLRDDDRYLIVNPFFHSFGYKAGWLPCLMTGATIYPLATLDVPKLVDLVSAHRITMLPGPPAIFQTILATDIGGADLSSLRLSITGAASIPPALIERMRKDIGIETVLTGYGLTETCGTVSLSDAHDPADVVARTCGKPIPGIEVRIADGDGRILPAGEEGEVQVRGFNVMIGYFEDPEGTAEAIDAEGWLHTGDVGRFDEDGRLMITDRMKDMYISGGFNCYPAEIEKILQKHPDIALAAVIGVPDERMGEVGKAFVIPVAGAHPDPAEICAWAKANMANYKAPRSVEVVESLPLNASGKVQKFALKDRVKAEAAPAGGVAAGA</sequence>
<dbReference type="OrthoDB" id="9803968at2"/>
<dbReference type="EC" id="6.2.1.3" evidence="5"/>
<evidence type="ECO:0000256" key="1">
    <source>
        <dbReference type="ARBA" id="ARBA00006432"/>
    </source>
</evidence>
<reference evidence="5 6" key="1">
    <citation type="submission" date="2016-09" db="EMBL/GenBank/DDBJ databases">
        <title>Metabolic pathway, cell adaptation mechanisms and a novel monoxygenase revealed through proteogenomic-transcription analysis of a Sphingomonas haloaromaticamans strain degrading the fungicide ortho-phenylphenol.</title>
        <authorList>
            <person name="Perruchon C."/>
            <person name="Papadopoulou E.S."/>
            <person name="Rousidou C."/>
            <person name="Vasileiadis S."/>
            <person name="Tanou G."/>
            <person name="Amoutzias G."/>
            <person name="Molassiotis A."/>
            <person name="Karpouzas D.G."/>
        </authorList>
    </citation>
    <scope>NUCLEOTIDE SEQUENCE [LARGE SCALE GENOMIC DNA]</scope>
    <source>
        <strain evidence="5 6">P3</strain>
    </source>
</reference>
<dbReference type="Proteomes" id="UP000179467">
    <property type="component" value="Unassembled WGS sequence"/>
</dbReference>
<dbReference type="InterPro" id="IPR045851">
    <property type="entry name" value="AMP-bd_C_sf"/>
</dbReference>
<dbReference type="SUPFAM" id="SSF56801">
    <property type="entry name" value="Acetyl-CoA synthetase-like"/>
    <property type="match status" value="1"/>
</dbReference>
<dbReference type="RefSeq" id="WP_070935973.1">
    <property type="nucleotide sequence ID" value="NZ_MIPT01000001.1"/>
</dbReference>
<name>A0A1S1HGD9_9SPHN</name>
<gene>
    <name evidence="5" type="primary">lcfB_8</name>
    <name evidence="5" type="ORF">BHE75_03162</name>
</gene>
<evidence type="ECO:0000259" key="4">
    <source>
        <dbReference type="Pfam" id="PF13193"/>
    </source>
</evidence>
<dbReference type="InterPro" id="IPR025110">
    <property type="entry name" value="AMP-bd_C"/>
</dbReference>
<feature type="domain" description="AMP-dependent synthetase/ligase" evidence="3">
    <location>
        <begin position="9"/>
        <end position="370"/>
    </location>
</feature>
<dbReference type="PANTHER" id="PTHR43201">
    <property type="entry name" value="ACYL-COA SYNTHETASE"/>
    <property type="match status" value="1"/>
</dbReference>
<dbReference type="Gene3D" id="3.40.50.12780">
    <property type="entry name" value="N-terminal domain of ligase-like"/>
    <property type="match status" value="1"/>
</dbReference>
<dbReference type="InterPro" id="IPR000873">
    <property type="entry name" value="AMP-dep_synth/lig_dom"/>
</dbReference>
<dbReference type="Pfam" id="PF13193">
    <property type="entry name" value="AMP-binding_C"/>
    <property type="match status" value="1"/>
</dbReference>
<proteinExistence type="inferred from homology"/>
<dbReference type="InterPro" id="IPR020845">
    <property type="entry name" value="AMP-binding_CS"/>
</dbReference>
<dbReference type="GO" id="GO:0031956">
    <property type="term" value="F:medium-chain fatty acid-CoA ligase activity"/>
    <property type="evidence" value="ECO:0007669"/>
    <property type="project" value="TreeGrafter"/>
</dbReference>
<keyword evidence="6" id="KW-1185">Reference proteome</keyword>
<evidence type="ECO:0000313" key="5">
    <source>
        <dbReference type="EMBL" id="OHT21157.1"/>
    </source>
</evidence>
<dbReference type="PROSITE" id="PS00455">
    <property type="entry name" value="AMP_BINDING"/>
    <property type="match status" value="1"/>
</dbReference>
<organism evidence="5 6">
    <name type="scientific">Edaphosphingomonas haloaromaticamans</name>
    <dbReference type="NCBI Taxonomy" id="653954"/>
    <lineage>
        <taxon>Bacteria</taxon>
        <taxon>Pseudomonadati</taxon>
        <taxon>Pseudomonadota</taxon>
        <taxon>Alphaproteobacteria</taxon>
        <taxon>Sphingomonadales</taxon>
        <taxon>Rhizorhabdaceae</taxon>
        <taxon>Edaphosphingomonas</taxon>
    </lineage>
</organism>
<evidence type="ECO:0000259" key="3">
    <source>
        <dbReference type="Pfam" id="PF00501"/>
    </source>
</evidence>
<comment type="similarity">
    <text evidence="1">Belongs to the ATP-dependent AMP-binding enzyme family.</text>
</comment>
<dbReference type="EMBL" id="MIPT01000001">
    <property type="protein sequence ID" value="OHT21157.1"/>
    <property type="molecule type" value="Genomic_DNA"/>
</dbReference>
<dbReference type="PANTHER" id="PTHR43201:SF5">
    <property type="entry name" value="MEDIUM-CHAIN ACYL-COA LIGASE ACSF2, MITOCHONDRIAL"/>
    <property type="match status" value="1"/>
</dbReference>
<dbReference type="InterPro" id="IPR042099">
    <property type="entry name" value="ANL_N_sf"/>
</dbReference>
<dbReference type="Pfam" id="PF00501">
    <property type="entry name" value="AMP-binding"/>
    <property type="match status" value="1"/>
</dbReference>
<evidence type="ECO:0000313" key="6">
    <source>
        <dbReference type="Proteomes" id="UP000179467"/>
    </source>
</evidence>
<protein>
    <submittedName>
        <fullName evidence="5">Long-chain-fatty-acid--CoA ligase</fullName>
        <ecNumber evidence="5">6.2.1.3</ecNumber>
    </submittedName>
</protein>